<accession>A0ABN2WTR0</accession>
<feature type="compositionally biased region" description="Low complexity" evidence="1">
    <location>
        <begin position="279"/>
        <end position="294"/>
    </location>
</feature>
<evidence type="ECO:0000313" key="2">
    <source>
        <dbReference type="EMBL" id="GAA2097532.1"/>
    </source>
</evidence>
<organism evidence="2 3">
    <name type="scientific">Kitasatospora saccharophila</name>
    <dbReference type="NCBI Taxonomy" id="407973"/>
    <lineage>
        <taxon>Bacteria</taxon>
        <taxon>Bacillati</taxon>
        <taxon>Actinomycetota</taxon>
        <taxon>Actinomycetes</taxon>
        <taxon>Kitasatosporales</taxon>
        <taxon>Streptomycetaceae</taxon>
        <taxon>Kitasatospora</taxon>
    </lineage>
</organism>
<feature type="region of interest" description="Disordered" evidence="1">
    <location>
        <begin position="256"/>
        <end position="307"/>
    </location>
</feature>
<dbReference type="Proteomes" id="UP001500897">
    <property type="component" value="Unassembled WGS sequence"/>
</dbReference>
<dbReference type="RefSeq" id="WP_344552320.1">
    <property type="nucleotide sequence ID" value="NZ_BAAANS010000016.1"/>
</dbReference>
<reference evidence="2 3" key="1">
    <citation type="journal article" date="2019" name="Int. J. Syst. Evol. Microbiol.">
        <title>The Global Catalogue of Microorganisms (GCM) 10K type strain sequencing project: providing services to taxonomists for standard genome sequencing and annotation.</title>
        <authorList>
            <consortium name="The Broad Institute Genomics Platform"/>
            <consortium name="The Broad Institute Genome Sequencing Center for Infectious Disease"/>
            <person name="Wu L."/>
            <person name="Ma J."/>
        </authorList>
    </citation>
    <scope>NUCLEOTIDE SEQUENCE [LARGE SCALE GENOMIC DNA]</scope>
    <source>
        <strain evidence="2 3">JCM 14559</strain>
    </source>
</reference>
<evidence type="ECO:0008006" key="4">
    <source>
        <dbReference type="Google" id="ProtNLM"/>
    </source>
</evidence>
<dbReference type="Pfam" id="PF13814">
    <property type="entry name" value="Replic_Relax"/>
    <property type="match status" value="1"/>
</dbReference>
<gene>
    <name evidence="2" type="ORF">GCM10009759_27720</name>
</gene>
<evidence type="ECO:0000256" key="1">
    <source>
        <dbReference type="SAM" id="MobiDB-lite"/>
    </source>
</evidence>
<comment type="caution">
    <text evidence="2">The sequence shown here is derived from an EMBL/GenBank/DDBJ whole genome shotgun (WGS) entry which is preliminary data.</text>
</comment>
<name>A0ABN2WTR0_9ACTN</name>
<sequence>MGEDQAVAGAKAWAGSADYPNKSTSKLRGDVLAALGVLKVATADQLQRIVRPDLKSNKAIRAALLDLHLHALTASDGHTADREKLWRLTGHGLEAAQEVLPTGRDLGGIARGASRSGAPHSMMVNERILAVLQGGSSPLGGGGVGSIADWSTETVHEVGPKMRAITDAGLRAPQPGLPVLLVEVDRGTMTAETVAAKFERYKRFFERTAKRGEEMRPYWHLMYNHRPRRMYGQDPNAVFPPVAIVFGGRLGPGLPCRTAWRPSRTPPSPSGSPAGGGAATTTSPTTGTTAARSPSSPPPWSTCASSG</sequence>
<evidence type="ECO:0000313" key="3">
    <source>
        <dbReference type="Proteomes" id="UP001500897"/>
    </source>
</evidence>
<proteinExistence type="predicted"/>
<keyword evidence="3" id="KW-1185">Reference proteome</keyword>
<dbReference type="EMBL" id="BAAANS010000016">
    <property type="protein sequence ID" value="GAA2097532.1"/>
    <property type="molecule type" value="Genomic_DNA"/>
</dbReference>
<dbReference type="InterPro" id="IPR025855">
    <property type="entry name" value="Replic_Relax"/>
</dbReference>
<protein>
    <recommendedName>
        <fullName evidence="4">Protein involved in plasmid replication-relaxation</fullName>
    </recommendedName>
</protein>